<feature type="transmembrane region" description="Helical" evidence="5">
    <location>
        <begin position="159"/>
        <end position="183"/>
    </location>
</feature>
<dbReference type="EMBL" id="JAFKCV010000002">
    <property type="protein sequence ID" value="MBN7824678.1"/>
    <property type="molecule type" value="Genomic_DNA"/>
</dbReference>
<dbReference type="GO" id="GO:0016020">
    <property type="term" value="C:membrane"/>
    <property type="evidence" value="ECO:0007669"/>
    <property type="project" value="UniProtKB-SubCell"/>
</dbReference>
<feature type="transmembrane region" description="Helical" evidence="5">
    <location>
        <begin position="113"/>
        <end position="138"/>
    </location>
</feature>
<evidence type="ECO:0000259" key="6">
    <source>
        <dbReference type="Pfam" id="PF07298"/>
    </source>
</evidence>
<dbReference type="Pfam" id="PF07298">
    <property type="entry name" value="NnrU"/>
    <property type="match status" value="1"/>
</dbReference>
<dbReference type="Proteomes" id="UP000664654">
    <property type="component" value="Unassembled WGS sequence"/>
</dbReference>
<feature type="transmembrane region" description="Helical" evidence="5">
    <location>
        <begin position="40"/>
        <end position="59"/>
    </location>
</feature>
<evidence type="ECO:0000256" key="1">
    <source>
        <dbReference type="ARBA" id="ARBA00004141"/>
    </source>
</evidence>
<evidence type="ECO:0000256" key="5">
    <source>
        <dbReference type="SAM" id="Phobius"/>
    </source>
</evidence>
<comment type="caution">
    <text evidence="7">The sequence shown here is derived from an EMBL/GenBank/DDBJ whole genome shotgun (WGS) entry which is preliminary data.</text>
</comment>
<reference evidence="7" key="1">
    <citation type="submission" date="2021-03" db="EMBL/GenBank/DDBJ databases">
        <title>novel species isolated from a fishpond in China.</title>
        <authorList>
            <person name="Lu H."/>
            <person name="Cai Z."/>
        </authorList>
    </citation>
    <scope>NUCLEOTIDE SEQUENCE</scope>
    <source>
        <strain evidence="7">JCM 30855</strain>
    </source>
</reference>
<feature type="transmembrane region" description="Helical" evidence="5">
    <location>
        <begin position="71"/>
        <end position="93"/>
    </location>
</feature>
<keyword evidence="4 5" id="KW-0472">Membrane</keyword>
<keyword evidence="8" id="KW-1185">Reference proteome</keyword>
<dbReference type="RefSeq" id="WP_206572771.1">
    <property type="nucleotide sequence ID" value="NZ_JAFKCV010000002.1"/>
</dbReference>
<keyword evidence="2 5" id="KW-0812">Transmembrane</keyword>
<keyword evidence="3 5" id="KW-1133">Transmembrane helix</keyword>
<evidence type="ECO:0000256" key="3">
    <source>
        <dbReference type="ARBA" id="ARBA00022989"/>
    </source>
</evidence>
<evidence type="ECO:0000313" key="8">
    <source>
        <dbReference type="Proteomes" id="UP000664654"/>
    </source>
</evidence>
<proteinExistence type="predicted"/>
<evidence type="ECO:0000313" key="7">
    <source>
        <dbReference type="EMBL" id="MBN7824678.1"/>
    </source>
</evidence>
<protein>
    <submittedName>
        <fullName evidence="7">NnrU family protein</fullName>
    </submittedName>
</protein>
<gene>
    <name evidence="7" type="ORF">J0A66_05495</name>
</gene>
<dbReference type="AlphaFoldDB" id="A0A939DLH4"/>
<comment type="subcellular location">
    <subcellularLocation>
        <location evidence="1">Membrane</location>
        <topology evidence="1">Multi-pass membrane protein</topology>
    </subcellularLocation>
</comment>
<evidence type="ECO:0000256" key="4">
    <source>
        <dbReference type="ARBA" id="ARBA00023136"/>
    </source>
</evidence>
<sequence length="192" mass="20862">MVILILGLVLFFAVHSVAMVNPAWRDRMVGKLGPLTWKGLYALVAIGGLALIVVGYSQARLDPTILYTPPLWTRHLTFLLLVPVFPLLLAAYLPGHIRSATKHPMLVATKIWALAHLISNGTLADVLLFGSFLIWALADRISLKRRSPSALPGLPTSAWNDLIAVVGGLALYVLFLFGGHAWLIGMPLISGR</sequence>
<accession>A0A939DLH4</accession>
<name>A0A939DLH4_9ALTE</name>
<dbReference type="InterPro" id="IPR009915">
    <property type="entry name" value="NnrU_dom"/>
</dbReference>
<feature type="domain" description="NnrU" evidence="6">
    <location>
        <begin position="3"/>
        <end position="187"/>
    </location>
</feature>
<organism evidence="7 8">
    <name type="scientific">Bowmanella dokdonensis</name>
    <dbReference type="NCBI Taxonomy" id="751969"/>
    <lineage>
        <taxon>Bacteria</taxon>
        <taxon>Pseudomonadati</taxon>
        <taxon>Pseudomonadota</taxon>
        <taxon>Gammaproteobacteria</taxon>
        <taxon>Alteromonadales</taxon>
        <taxon>Alteromonadaceae</taxon>
        <taxon>Bowmanella</taxon>
    </lineage>
</organism>
<evidence type="ECO:0000256" key="2">
    <source>
        <dbReference type="ARBA" id="ARBA00022692"/>
    </source>
</evidence>